<comment type="similarity">
    <text evidence="1">Belongs to the aldo/keto reductase family.</text>
</comment>
<dbReference type="InterPro" id="IPR023210">
    <property type="entry name" value="NADP_OxRdtase_dom"/>
</dbReference>
<evidence type="ECO:0000256" key="3">
    <source>
        <dbReference type="ARBA" id="ARBA00023002"/>
    </source>
</evidence>
<proteinExistence type="inferred from homology"/>
<evidence type="ECO:0000313" key="9">
    <source>
        <dbReference type="Proteomes" id="UP000024635"/>
    </source>
</evidence>
<dbReference type="InterPro" id="IPR036812">
    <property type="entry name" value="NAD(P)_OxRdtase_dom_sf"/>
</dbReference>
<dbReference type="GO" id="GO:0016616">
    <property type="term" value="F:oxidoreductase activity, acting on the CH-OH group of donors, NAD or NADP as acceptor"/>
    <property type="evidence" value="ECO:0007669"/>
    <property type="project" value="UniProtKB-ARBA"/>
</dbReference>
<feature type="binding site" evidence="5">
    <location>
        <position position="120"/>
    </location>
    <ligand>
        <name>substrate</name>
    </ligand>
</feature>
<keyword evidence="3" id="KW-0560">Oxidoreductase</keyword>
<evidence type="ECO:0000259" key="7">
    <source>
        <dbReference type="Pfam" id="PF00248"/>
    </source>
</evidence>
<evidence type="ECO:0000256" key="4">
    <source>
        <dbReference type="PIRSR" id="PIRSR000097-1"/>
    </source>
</evidence>
<dbReference type="Proteomes" id="UP000024635">
    <property type="component" value="Unassembled WGS sequence"/>
</dbReference>
<dbReference type="STRING" id="53326.A0A016SY43"/>
<sequence>MSKWAEIIGGTKTLNDGAEIPMIGLGSNKIVDQVTLNDFIQSALEIGYRLFDTAEQYVNERELGCAIKTVLPKVKLKREDIFITTKVRIEDGNAASWAEQSVVGSLKKFDTTYLDLVLIHYPRDRKAGSDDAYETNKKSRREAWKKLEQLKEEGLIRSIGVSNFEVYHLVELLEYAKYLPAVNQVEIHPYLTRRTLVKFCELRGIFVQAFSSLARGNQEILKEAAVQEPAKRFDVSPQTILYAYGVCSGIGIIPNSANATMLHNNLIKVARISLTEKELTALRELDRNTALCPRCYPWRCL</sequence>
<evidence type="ECO:0000256" key="6">
    <source>
        <dbReference type="PIRSR" id="PIRSR000097-3"/>
    </source>
</evidence>
<dbReference type="PROSITE" id="PS00798">
    <property type="entry name" value="ALDOKETO_REDUCTASE_1"/>
    <property type="match status" value="1"/>
</dbReference>
<reference evidence="9" key="1">
    <citation type="journal article" date="2015" name="Nat. Genet.">
        <title>The genome and transcriptome of the zoonotic hookworm Ancylostoma ceylanicum identify infection-specific gene families.</title>
        <authorList>
            <person name="Schwarz E.M."/>
            <person name="Hu Y."/>
            <person name="Antoshechkin I."/>
            <person name="Miller M.M."/>
            <person name="Sternberg P.W."/>
            <person name="Aroian R.V."/>
        </authorList>
    </citation>
    <scope>NUCLEOTIDE SEQUENCE</scope>
    <source>
        <strain evidence="9">HY135</strain>
    </source>
</reference>
<dbReference type="FunFam" id="3.20.20.100:FF:000002">
    <property type="entry name" value="2,5-diketo-D-gluconic acid reductase A"/>
    <property type="match status" value="1"/>
</dbReference>
<evidence type="ECO:0000256" key="5">
    <source>
        <dbReference type="PIRSR" id="PIRSR000097-2"/>
    </source>
</evidence>
<dbReference type="OrthoDB" id="416253at2759"/>
<protein>
    <recommendedName>
        <fullName evidence="7">NADP-dependent oxidoreductase domain-containing protein</fullName>
    </recommendedName>
</protein>
<keyword evidence="9" id="KW-1185">Reference proteome</keyword>
<organism evidence="8 9">
    <name type="scientific">Ancylostoma ceylanicum</name>
    <dbReference type="NCBI Taxonomy" id="53326"/>
    <lineage>
        <taxon>Eukaryota</taxon>
        <taxon>Metazoa</taxon>
        <taxon>Ecdysozoa</taxon>
        <taxon>Nematoda</taxon>
        <taxon>Chromadorea</taxon>
        <taxon>Rhabditida</taxon>
        <taxon>Rhabditina</taxon>
        <taxon>Rhabditomorpha</taxon>
        <taxon>Strongyloidea</taxon>
        <taxon>Ancylostomatidae</taxon>
        <taxon>Ancylostomatinae</taxon>
        <taxon>Ancylostoma</taxon>
    </lineage>
</organism>
<dbReference type="InterPro" id="IPR020471">
    <property type="entry name" value="AKR"/>
</dbReference>
<dbReference type="EMBL" id="JARK01001496">
    <property type="protein sequence ID" value="EYB95385.1"/>
    <property type="molecule type" value="Genomic_DNA"/>
</dbReference>
<evidence type="ECO:0000256" key="1">
    <source>
        <dbReference type="ARBA" id="ARBA00007905"/>
    </source>
</evidence>
<feature type="domain" description="NADP-dependent oxidoreductase" evidence="7">
    <location>
        <begin position="23"/>
        <end position="286"/>
    </location>
</feature>
<comment type="caution">
    <text evidence="8">The sequence shown here is derived from an EMBL/GenBank/DDBJ whole genome shotgun (WGS) entry which is preliminary data.</text>
</comment>
<dbReference type="PIRSF" id="PIRSF000097">
    <property type="entry name" value="AKR"/>
    <property type="match status" value="1"/>
</dbReference>
<feature type="active site" description="Proton donor" evidence="4">
    <location>
        <position position="57"/>
    </location>
</feature>
<feature type="site" description="Lowers pKa of active site Tyr" evidence="6">
    <location>
        <position position="86"/>
    </location>
</feature>
<evidence type="ECO:0000256" key="2">
    <source>
        <dbReference type="ARBA" id="ARBA00022857"/>
    </source>
</evidence>
<dbReference type="Gene3D" id="3.20.20.100">
    <property type="entry name" value="NADP-dependent oxidoreductase domain"/>
    <property type="match status" value="1"/>
</dbReference>
<dbReference type="PANTHER" id="PTHR43827:SF3">
    <property type="entry name" value="NADP-DEPENDENT OXIDOREDUCTASE DOMAIN-CONTAINING PROTEIN"/>
    <property type="match status" value="1"/>
</dbReference>
<keyword evidence="2" id="KW-0521">NADP</keyword>
<evidence type="ECO:0000313" key="8">
    <source>
        <dbReference type="EMBL" id="EYB95385.1"/>
    </source>
</evidence>
<gene>
    <name evidence="8" type="primary">Acey_s0160.g3327</name>
    <name evidence="8" type="ORF">Y032_0160g3327</name>
</gene>
<dbReference type="PROSITE" id="PS00062">
    <property type="entry name" value="ALDOKETO_REDUCTASE_2"/>
    <property type="match status" value="1"/>
</dbReference>
<dbReference type="AlphaFoldDB" id="A0A016SY43"/>
<dbReference type="InterPro" id="IPR018170">
    <property type="entry name" value="Aldo/ket_reductase_CS"/>
</dbReference>
<accession>A0A016SY43</accession>
<dbReference type="SUPFAM" id="SSF51430">
    <property type="entry name" value="NAD(P)-linked oxidoreductase"/>
    <property type="match status" value="1"/>
</dbReference>
<dbReference type="PANTHER" id="PTHR43827">
    <property type="entry name" value="2,5-DIKETO-D-GLUCONIC ACID REDUCTASE"/>
    <property type="match status" value="1"/>
</dbReference>
<dbReference type="PRINTS" id="PR00069">
    <property type="entry name" value="ALDKETRDTASE"/>
</dbReference>
<dbReference type="Pfam" id="PF00248">
    <property type="entry name" value="Aldo_ket_red"/>
    <property type="match status" value="1"/>
</dbReference>
<name>A0A016SY43_9BILA</name>